<sequence>MARVPAIVVFNGCFCPVHSGHVQALEDAKRQIEAGGHFSVVAGYFAVAPDGYVRKKVAQMEPWMTATVRAEMCKAVATDRGWAISAAEFAGWKACGQAMVASFRDPSTAVFGVRQEAKKGGITQKGEGVTAELSSSSIRKDFQELGPTSQTVDQLVRRGLLGAAVGEVLKQHLKISTSAEPASSPPATSGRDRLSDGGRRVEHREIRAIYDEETVTVYQAFNQAIAEAAVAANSFRAPMEAGLYKAGRRTWIKLSAVWIPLRLDNV</sequence>
<dbReference type="Gene3D" id="3.40.50.620">
    <property type="entry name" value="HUPs"/>
    <property type="match status" value="1"/>
</dbReference>
<organism evidence="3 4">
    <name type="scientific">Durusdinium trenchii</name>
    <dbReference type="NCBI Taxonomy" id="1381693"/>
    <lineage>
        <taxon>Eukaryota</taxon>
        <taxon>Sar</taxon>
        <taxon>Alveolata</taxon>
        <taxon>Dinophyceae</taxon>
        <taxon>Suessiales</taxon>
        <taxon>Symbiodiniaceae</taxon>
        <taxon>Durusdinium</taxon>
    </lineage>
</organism>
<dbReference type="EMBL" id="CAXAMN010024661">
    <property type="protein sequence ID" value="CAK9088537.1"/>
    <property type="molecule type" value="Genomic_DNA"/>
</dbReference>
<reference evidence="3 4" key="1">
    <citation type="submission" date="2024-02" db="EMBL/GenBank/DDBJ databases">
        <authorList>
            <person name="Chen Y."/>
            <person name="Shah S."/>
            <person name="Dougan E. K."/>
            <person name="Thang M."/>
            <person name="Chan C."/>
        </authorList>
    </citation>
    <scope>NUCLEOTIDE SEQUENCE [LARGE SCALE GENOMIC DNA]</scope>
</reference>
<comment type="caution">
    <text evidence="3">The sequence shown here is derived from an EMBL/GenBank/DDBJ whole genome shotgun (WGS) entry which is preliminary data.</text>
</comment>
<dbReference type="PANTHER" id="PTHR38567:SF1">
    <property type="entry name" value="DUF4291 DOMAIN-CONTAINING PROTEIN"/>
    <property type="match status" value="1"/>
</dbReference>
<proteinExistence type="predicted"/>
<feature type="compositionally biased region" description="Basic and acidic residues" evidence="1">
    <location>
        <begin position="190"/>
        <end position="199"/>
    </location>
</feature>
<accession>A0ABP0QNM7</accession>
<evidence type="ECO:0000256" key="1">
    <source>
        <dbReference type="SAM" id="MobiDB-lite"/>
    </source>
</evidence>
<feature type="region of interest" description="Disordered" evidence="1">
    <location>
        <begin position="176"/>
        <end position="199"/>
    </location>
</feature>
<keyword evidence="4" id="KW-1185">Reference proteome</keyword>
<name>A0ABP0QNM7_9DINO</name>
<dbReference type="InterPro" id="IPR025633">
    <property type="entry name" value="DUF4291"/>
</dbReference>
<protein>
    <recommendedName>
        <fullName evidence="2">Cytidyltransferase-like domain-containing protein</fullName>
    </recommendedName>
</protein>
<dbReference type="PANTHER" id="PTHR38567">
    <property type="entry name" value="DUF4291 DOMAIN-CONTAINING PROTEIN"/>
    <property type="match status" value="1"/>
</dbReference>
<evidence type="ECO:0000313" key="4">
    <source>
        <dbReference type="Proteomes" id="UP001642484"/>
    </source>
</evidence>
<feature type="domain" description="Cytidyltransferase-like" evidence="2">
    <location>
        <begin position="9"/>
        <end position="87"/>
    </location>
</feature>
<evidence type="ECO:0000313" key="3">
    <source>
        <dbReference type="EMBL" id="CAK9088537.1"/>
    </source>
</evidence>
<dbReference type="Pfam" id="PF14124">
    <property type="entry name" value="DUF4291"/>
    <property type="match status" value="1"/>
</dbReference>
<gene>
    <name evidence="3" type="ORF">CCMP2556_LOCUS42685</name>
</gene>
<dbReference type="Proteomes" id="UP001642484">
    <property type="component" value="Unassembled WGS sequence"/>
</dbReference>
<evidence type="ECO:0000259" key="2">
    <source>
        <dbReference type="Pfam" id="PF01467"/>
    </source>
</evidence>
<dbReference type="Pfam" id="PF01467">
    <property type="entry name" value="CTP_transf_like"/>
    <property type="match status" value="1"/>
</dbReference>
<dbReference type="InterPro" id="IPR004821">
    <property type="entry name" value="Cyt_trans-like"/>
</dbReference>
<dbReference type="InterPro" id="IPR014729">
    <property type="entry name" value="Rossmann-like_a/b/a_fold"/>
</dbReference>
<dbReference type="SUPFAM" id="SSF52374">
    <property type="entry name" value="Nucleotidylyl transferase"/>
    <property type="match status" value="1"/>
</dbReference>
<feature type="compositionally biased region" description="Low complexity" evidence="1">
    <location>
        <begin position="176"/>
        <end position="189"/>
    </location>
</feature>